<keyword evidence="3" id="KW-1185">Reference proteome</keyword>
<evidence type="ECO:0000313" key="3">
    <source>
        <dbReference type="Proteomes" id="UP000887013"/>
    </source>
</evidence>
<proteinExistence type="predicted"/>
<gene>
    <name evidence="2" type="ORF">NPIL_137391</name>
</gene>
<protein>
    <submittedName>
        <fullName evidence="2">Uncharacterized protein</fullName>
    </submittedName>
</protein>
<evidence type="ECO:0000256" key="1">
    <source>
        <dbReference type="SAM" id="MobiDB-lite"/>
    </source>
</evidence>
<evidence type="ECO:0000313" key="2">
    <source>
        <dbReference type="EMBL" id="GFT67584.1"/>
    </source>
</evidence>
<organism evidence="2 3">
    <name type="scientific">Nephila pilipes</name>
    <name type="common">Giant wood spider</name>
    <name type="synonym">Nephila maculata</name>
    <dbReference type="NCBI Taxonomy" id="299642"/>
    <lineage>
        <taxon>Eukaryota</taxon>
        <taxon>Metazoa</taxon>
        <taxon>Ecdysozoa</taxon>
        <taxon>Arthropoda</taxon>
        <taxon>Chelicerata</taxon>
        <taxon>Arachnida</taxon>
        <taxon>Araneae</taxon>
        <taxon>Araneomorphae</taxon>
        <taxon>Entelegynae</taxon>
        <taxon>Araneoidea</taxon>
        <taxon>Nephilidae</taxon>
        <taxon>Nephila</taxon>
    </lineage>
</organism>
<name>A0A8X6PHZ9_NEPPI</name>
<sequence length="125" mass="13879">MAKAKGLLRPTSIGQGRSDMSGRSPEDLDASPRSSGYKNKKSDSNTDAEQVQLCNRGIYQFSEILSGKLEVHLTEASGINGARYPRRRITTSEKSSAFDLHNYSVNKTSSKVALIFLFFRELRTC</sequence>
<reference evidence="2" key="1">
    <citation type="submission" date="2020-08" db="EMBL/GenBank/DDBJ databases">
        <title>Multicomponent nature underlies the extraordinary mechanical properties of spider dragline silk.</title>
        <authorList>
            <person name="Kono N."/>
            <person name="Nakamura H."/>
            <person name="Mori M."/>
            <person name="Yoshida Y."/>
            <person name="Ohtoshi R."/>
            <person name="Malay A.D."/>
            <person name="Moran D.A.P."/>
            <person name="Tomita M."/>
            <person name="Numata K."/>
            <person name="Arakawa K."/>
        </authorList>
    </citation>
    <scope>NUCLEOTIDE SEQUENCE</scope>
</reference>
<dbReference type="AlphaFoldDB" id="A0A8X6PHZ9"/>
<accession>A0A8X6PHZ9</accession>
<feature type="region of interest" description="Disordered" evidence="1">
    <location>
        <begin position="1"/>
        <end position="48"/>
    </location>
</feature>
<dbReference type="Proteomes" id="UP000887013">
    <property type="component" value="Unassembled WGS sequence"/>
</dbReference>
<comment type="caution">
    <text evidence="2">The sequence shown here is derived from an EMBL/GenBank/DDBJ whole genome shotgun (WGS) entry which is preliminary data.</text>
</comment>
<dbReference type="EMBL" id="BMAW01069141">
    <property type="protein sequence ID" value="GFT67584.1"/>
    <property type="molecule type" value="Genomic_DNA"/>
</dbReference>